<evidence type="ECO:0000313" key="4">
    <source>
        <dbReference type="Proteomes" id="UP000228496"/>
    </source>
</evidence>
<evidence type="ECO:0000256" key="2">
    <source>
        <dbReference type="SAM" id="Phobius"/>
    </source>
</evidence>
<accession>A0A2J0Q6D3</accession>
<sequence length="114" mass="12951">MPNILQEIRKQPEHIREIFMWISVFVVSSLVIFTWFKSAQDDMYAMLHPEEVEQQRILAEQEKENQPSLFAAIGGSVSGFKDTILELVGVKEDLPQQGDSGQPDVGPQRLPLVE</sequence>
<proteinExistence type="predicted"/>
<feature type="transmembrane region" description="Helical" evidence="2">
    <location>
        <begin position="18"/>
        <end position="36"/>
    </location>
</feature>
<feature type="region of interest" description="Disordered" evidence="1">
    <location>
        <begin position="92"/>
        <end position="114"/>
    </location>
</feature>
<reference evidence="3 4" key="1">
    <citation type="submission" date="2017-09" db="EMBL/GenBank/DDBJ databases">
        <title>Depth-based differentiation of microbial function through sediment-hosted aquifers and enrichment of novel symbionts in the deep terrestrial subsurface.</title>
        <authorList>
            <person name="Probst A.J."/>
            <person name="Ladd B."/>
            <person name="Jarett J.K."/>
            <person name="Geller-Mcgrath D.E."/>
            <person name="Sieber C.M."/>
            <person name="Emerson J.B."/>
            <person name="Anantharaman K."/>
            <person name="Thomas B.C."/>
            <person name="Malmstrom R."/>
            <person name="Stieglmeier M."/>
            <person name="Klingl A."/>
            <person name="Woyke T."/>
            <person name="Ryan C.M."/>
            <person name="Banfield J.F."/>
        </authorList>
    </citation>
    <scope>NUCLEOTIDE SEQUENCE [LARGE SCALE GENOMIC DNA]</scope>
    <source>
        <strain evidence="3">CG10_big_fil_rev_8_21_14_0_10_36_16</strain>
    </source>
</reference>
<dbReference type="Proteomes" id="UP000228496">
    <property type="component" value="Unassembled WGS sequence"/>
</dbReference>
<dbReference type="AlphaFoldDB" id="A0A2J0Q6D3"/>
<dbReference type="EMBL" id="PCXQ01000007">
    <property type="protein sequence ID" value="PJE50357.1"/>
    <property type="molecule type" value="Genomic_DNA"/>
</dbReference>
<gene>
    <name evidence="3" type="ORF">COV29_04235</name>
</gene>
<organism evidence="3 4">
    <name type="scientific">Candidatus Yanofskybacteria bacterium CG10_big_fil_rev_8_21_14_0_10_36_16</name>
    <dbReference type="NCBI Taxonomy" id="1975096"/>
    <lineage>
        <taxon>Bacteria</taxon>
        <taxon>Candidatus Yanofskyibacteriota</taxon>
    </lineage>
</organism>
<protein>
    <submittedName>
        <fullName evidence="3">Uncharacterized protein</fullName>
    </submittedName>
</protein>
<keyword evidence="2" id="KW-0812">Transmembrane</keyword>
<evidence type="ECO:0000256" key="1">
    <source>
        <dbReference type="SAM" id="MobiDB-lite"/>
    </source>
</evidence>
<evidence type="ECO:0000313" key="3">
    <source>
        <dbReference type="EMBL" id="PJE50357.1"/>
    </source>
</evidence>
<keyword evidence="2" id="KW-1133">Transmembrane helix</keyword>
<name>A0A2J0Q6D3_9BACT</name>
<comment type="caution">
    <text evidence="3">The sequence shown here is derived from an EMBL/GenBank/DDBJ whole genome shotgun (WGS) entry which is preliminary data.</text>
</comment>
<keyword evidence="2" id="KW-0472">Membrane</keyword>